<evidence type="ECO:0000256" key="7">
    <source>
        <dbReference type="ARBA" id="ARBA00023146"/>
    </source>
</evidence>
<dbReference type="InterPro" id="IPR002303">
    <property type="entry name" value="Valyl-tRNA_ligase"/>
</dbReference>
<dbReference type="PRINTS" id="PR00986">
    <property type="entry name" value="TRNASYNTHVAL"/>
</dbReference>
<evidence type="ECO:0000256" key="4">
    <source>
        <dbReference type="ARBA" id="ARBA00022741"/>
    </source>
</evidence>
<protein>
    <recommendedName>
        <fullName evidence="2">valine--tRNA ligase</fullName>
        <ecNumber evidence="2">6.1.1.9</ecNumber>
    </recommendedName>
    <alternativeName>
        <fullName evidence="8">Valyl-tRNA synthetase</fullName>
    </alternativeName>
</protein>
<evidence type="ECO:0000256" key="3">
    <source>
        <dbReference type="ARBA" id="ARBA00022598"/>
    </source>
</evidence>
<dbReference type="Gene3D" id="3.40.50.620">
    <property type="entry name" value="HUPs"/>
    <property type="match status" value="2"/>
</dbReference>
<evidence type="ECO:0000313" key="12">
    <source>
        <dbReference type="EMBL" id="CDS37119.1"/>
    </source>
</evidence>
<feature type="domain" description="Methionyl/Valyl/Leucyl/Isoleucyl-tRNA synthetase anticodon-binding" evidence="11">
    <location>
        <begin position="731"/>
        <end position="866"/>
    </location>
</feature>
<keyword evidence="7 9" id="KW-0030">Aminoacyl-tRNA synthetase</keyword>
<sequence length="1008" mass="112778">MLRSVVSRHRPFHSASTTVTHHPALNLIETQKTYQPSVVEDPKVCAPLWRAAMDSRKSSNTSRKKFSMILPPPNITGDLHLGHALTVSIQDAICRWQFMQGRDVAWIPGLDHAGLATELTVERYLAKQMNTPGSTDLRRSLGREAFIEEIWRWKESKKSSILNQLNRMGLLLDWNAEYFTFSPEHSKAVNEALFRLNKAGLLYRTKSLISWCCHLKSAISDIEVERKEITKFTMLPVPGYAEEQAFGYVDVFDYKLIDGLGSVPVATARLETMLGDTALAVHPNDMRYAHLIGKFVEHPFIKNRIIPIIADAKHVDPNQGTGVVKVSPGHSAVDFEMAEGGRRLEVVNILADDGSLNAVCGEFAGLPRFEARTLVAQRLAAMGLYRGRFGIGEANEFLASVTPMSLPVCSRSGDIIEPLLREQWFIDTSVMATAAFKANVSGALRISPHFYEATWRDWLASGRHRDWCISRQVWWGHRIPAYRIPEEHRLQSRDSVSSTLDWVIARDLDEARRLIAERCNCNINEVPVNLEQDTDVLDTWFSSSLLPFTAFGWPQESPGLSRNYPLDLMETGQDILFFWVARMAMLGIHLTGQIPFKHVLLHGLICDGNGQKMSKSKGNTINPLNLIDGVGNLKPHQLGSGGGSGEGVRTMGADAVRASLLATDFTRSALVYTEESVLDFRRFGNKVWQSMRFLISEMTRTGLSIDPKRQSVEVMWDKFLNQKVPEVPLLEKWILQRIAHLAWRFNASFENLCSEQGCDEALHNCVSDLRLWWTEDLCSVYLEVVKHRFRINGDAQENLDTLVACFLCGLRLLHPLMPHISEMLWQSLLNDGHSILLQQFPKPSYALMSDDSDFIPKAIAAVSRLKSWRVLLGLGKAYTGSMGVSGLPTDARQEAALVELCSALAGLRRIGVGSAHLTSIPCGAGISLSFEPQSVDFNTAEKTLQSRLSKLTRNIEALRFKKQTKTDSENGGLSHTEASKLALLERRISALNSQLQILLDCRNSDISP</sequence>
<evidence type="ECO:0000256" key="6">
    <source>
        <dbReference type="ARBA" id="ARBA00022917"/>
    </source>
</evidence>
<evidence type="ECO:0000256" key="5">
    <source>
        <dbReference type="ARBA" id="ARBA00022840"/>
    </source>
</evidence>
<keyword evidence="5 9" id="KW-0067">ATP-binding</keyword>
<dbReference type="Gene3D" id="3.90.740.10">
    <property type="entry name" value="Valyl/Leucyl/Isoleucyl-tRNA synthetase, editing domain"/>
    <property type="match status" value="1"/>
</dbReference>
<dbReference type="GO" id="GO:0005829">
    <property type="term" value="C:cytosol"/>
    <property type="evidence" value="ECO:0007669"/>
    <property type="project" value="TreeGrafter"/>
</dbReference>
<dbReference type="InterPro" id="IPR014729">
    <property type="entry name" value="Rossmann-like_a/b/a_fold"/>
</dbReference>
<dbReference type="EC" id="6.1.1.9" evidence="2"/>
<dbReference type="SUPFAM" id="SSF47323">
    <property type="entry name" value="Anticodon-binding domain of a subclass of class I aminoacyl-tRNA synthetases"/>
    <property type="match status" value="1"/>
</dbReference>
<dbReference type="CDD" id="cd00817">
    <property type="entry name" value="ValRS_core"/>
    <property type="match status" value="1"/>
</dbReference>
<dbReference type="InterPro" id="IPR009008">
    <property type="entry name" value="Val/Leu/Ile-tRNA-synth_edit"/>
</dbReference>
<gene>
    <name evidence="12" type="ORF">EmuJ_000435000</name>
</gene>
<accession>A0A068Y4B2</accession>
<dbReference type="GO" id="GO:0005524">
    <property type="term" value="F:ATP binding"/>
    <property type="evidence" value="ECO:0007669"/>
    <property type="project" value="UniProtKB-KW"/>
</dbReference>
<dbReference type="SUPFAM" id="SSF52374">
    <property type="entry name" value="Nucleotidylyl transferase"/>
    <property type="match status" value="1"/>
</dbReference>
<dbReference type="Gene3D" id="1.10.730.10">
    <property type="entry name" value="Isoleucyl-tRNA Synthetase, Domain 1"/>
    <property type="match status" value="1"/>
</dbReference>
<reference evidence="12" key="2">
    <citation type="submission" date="2015-11" db="EMBL/GenBank/DDBJ databases">
        <authorList>
            <person name="Zhang Y."/>
            <person name="Guo Z."/>
        </authorList>
    </citation>
    <scope>NUCLEOTIDE SEQUENCE</scope>
</reference>
<evidence type="ECO:0000256" key="9">
    <source>
        <dbReference type="RuleBase" id="RU363035"/>
    </source>
</evidence>
<dbReference type="InterPro" id="IPR013155">
    <property type="entry name" value="M/V/L/I-tRNA-synth_anticd-bd"/>
</dbReference>
<dbReference type="eggNOG" id="KOG0432">
    <property type="taxonomic scope" value="Eukaryota"/>
</dbReference>
<dbReference type="GO" id="GO:0002161">
    <property type="term" value="F:aminoacyl-tRNA deacylase activity"/>
    <property type="evidence" value="ECO:0007669"/>
    <property type="project" value="InterPro"/>
</dbReference>
<dbReference type="Proteomes" id="UP000017246">
    <property type="component" value="Unassembled WGS sequence"/>
</dbReference>
<dbReference type="PANTHER" id="PTHR11946">
    <property type="entry name" value="VALYL-TRNA SYNTHETASES"/>
    <property type="match status" value="1"/>
</dbReference>
<evidence type="ECO:0000259" key="11">
    <source>
        <dbReference type="Pfam" id="PF08264"/>
    </source>
</evidence>
<dbReference type="Pfam" id="PF08264">
    <property type="entry name" value="Anticodon_1"/>
    <property type="match status" value="1"/>
</dbReference>
<organism evidence="12 13">
    <name type="scientific">Echinococcus multilocularis</name>
    <name type="common">Fox tapeworm</name>
    <dbReference type="NCBI Taxonomy" id="6211"/>
    <lineage>
        <taxon>Eukaryota</taxon>
        <taxon>Metazoa</taxon>
        <taxon>Spiralia</taxon>
        <taxon>Lophotrochozoa</taxon>
        <taxon>Platyhelminthes</taxon>
        <taxon>Cestoda</taxon>
        <taxon>Eucestoda</taxon>
        <taxon>Cyclophyllidea</taxon>
        <taxon>Taeniidae</taxon>
        <taxon>Echinococcus</taxon>
    </lineage>
</organism>
<keyword evidence="4 9" id="KW-0547">Nucleotide-binding</keyword>
<reference evidence="12" key="1">
    <citation type="journal article" date="2013" name="Nature">
        <title>The genomes of four tapeworm species reveal adaptations to parasitism.</title>
        <authorList>
            <person name="Tsai I.J."/>
            <person name="Zarowiecki M."/>
            <person name="Holroyd N."/>
            <person name="Garciarrubio A."/>
            <person name="Sanchez-Flores A."/>
            <person name="Brooks K.L."/>
            <person name="Tracey A."/>
            <person name="Bobes R.J."/>
            <person name="Fragoso G."/>
            <person name="Sciutto E."/>
            <person name="Aslett M."/>
            <person name="Beasley H."/>
            <person name="Bennett H.M."/>
            <person name="Cai J."/>
            <person name="Camicia F."/>
            <person name="Clark R."/>
            <person name="Cucher M."/>
            <person name="De Silva N."/>
            <person name="Day T.A."/>
            <person name="Deplazes P."/>
            <person name="Estrada K."/>
            <person name="Fernandez C."/>
            <person name="Holland P.W."/>
            <person name="Hou J."/>
            <person name="Hu S."/>
            <person name="Huckvale T."/>
            <person name="Hung S.S."/>
            <person name="Kamenetzky L."/>
            <person name="Keane J.A."/>
            <person name="Kiss F."/>
            <person name="Koziol U."/>
            <person name="Lambert O."/>
            <person name="Liu K."/>
            <person name="Luo X."/>
            <person name="Luo Y."/>
            <person name="Macchiaroli N."/>
            <person name="Nichol S."/>
            <person name="Paps J."/>
            <person name="Parkinson J."/>
            <person name="Pouchkina-Stantcheva N."/>
            <person name="Riddiford N."/>
            <person name="Rosenzvit M."/>
            <person name="Salinas G."/>
            <person name="Wasmuth J.D."/>
            <person name="Zamanian M."/>
            <person name="Zheng Y."/>
            <person name="Cai X."/>
            <person name="Soberon X."/>
            <person name="Olson P.D."/>
            <person name="Laclette J.P."/>
            <person name="Brehm K."/>
            <person name="Berriman M."/>
            <person name="Garciarrubio A."/>
            <person name="Bobes R.J."/>
            <person name="Fragoso G."/>
            <person name="Sanchez-Flores A."/>
            <person name="Estrada K."/>
            <person name="Cevallos M.A."/>
            <person name="Morett E."/>
            <person name="Gonzalez V."/>
            <person name="Portillo T."/>
            <person name="Ochoa-Leyva A."/>
            <person name="Jose M.V."/>
            <person name="Sciutto E."/>
            <person name="Landa A."/>
            <person name="Jimenez L."/>
            <person name="Valdes V."/>
            <person name="Carrero J.C."/>
            <person name="Larralde C."/>
            <person name="Morales-Montor J."/>
            <person name="Limon-Lason J."/>
            <person name="Soberon X."/>
            <person name="Laclette J.P."/>
        </authorList>
    </citation>
    <scope>NUCLEOTIDE SEQUENCE [LARGE SCALE GENOMIC DNA]</scope>
</reference>
<evidence type="ECO:0000256" key="8">
    <source>
        <dbReference type="ARBA" id="ARBA00029936"/>
    </source>
</evidence>
<comment type="similarity">
    <text evidence="1 9">Belongs to the class-I aminoacyl-tRNA synthetase family.</text>
</comment>
<dbReference type="InterPro" id="IPR002300">
    <property type="entry name" value="aa-tRNA-synth_Ia"/>
</dbReference>
<dbReference type="SUPFAM" id="SSF50677">
    <property type="entry name" value="ValRS/IleRS/LeuRS editing domain"/>
    <property type="match status" value="1"/>
</dbReference>
<dbReference type="NCBIfam" id="NF004349">
    <property type="entry name" value="PRK05729.1"/>
    <property type="match status" value="1"/>
</dbReference>
<evidence type="ECO:0000313" key="13">
    <source>
        <dbReference type="Proteomes" id="UP000017246"/>
    </source>
</evidence>
<evidence type="ECO:0000259" key="10">
    <source>
        <dbReference type="Pfam" id="PF00133"/>
    </source>
</evidence>
<feature type="domain" description="Aminoacyl-tRNA synthetase class Ia" evidence="10">
    <location>
        <begin position="57"/>
        <end position="667"/>
    </location>
</feature>
<keyword evidence="13" id="KW-1185">Reference proteome</keyword>
<dbReference type="Pfam" id="PF00133">
    <property type="entry name" value="tRNA-synt_1"/>
    <property type="match status" value="1"/>
</dbReference>
<keyword evidence="6 9" id="KW-0648">Protein biosynthesis</keyword>
<dbReference type="STRING" id="6211.A0A068Y4B2"/>
<dbReference type="NCBIfam" id="TIGR00422">
    <property type="entry name" value="valS"/>
    <property type="match status" value="1"/>
</dbReference>
<dbReference type="GO" id="GO:0004832">
    <property type="term" value="F:valine-tRNA ligase activity"/>
    <property type="evidence" value="ECO:0007669"/>
    <property type="project" value="UniProtKB-EC"/>
</dbReference>
<dbReference type="PROSITE" id="PS00178">
    <property type="entry name" value="AA_TRNA_LIGASE_I"/>
    <property type="match status" value="1"/>
</dbReference>
<evidence type="ECO:0000256" key="1">
    <source>
        <dbReference type="ARBA" id="ARBA00005594"/>
    </source>
</evidence>
<dbReference type="AlphaFoldDB" id="A0A068Y4B2"/>
<dbReference type="OrthoDB" id="629407at2759"/>
<dbReference type="OMA" id="WIDARNE"/>
<name>A0A068Y4B2_ECHMU</name>
<evidence type="ECO:0000256" key="2">
    <source>
        <dbReference type="ARBA" id="ARBA00013169"/>
    </source>
</evidence>
<dbReference type="EMBL" id="LN902843">
    <property type="protein sequence ID" value="CDS37119.1"/>
    <property type="molecule type" value="Genomic_DNA"/>
</dbReference>
<proteinExistence type="inferred from homology"/>
<dbReference type="PANTHER" id="PTHR11946:SF109">
    <property type="entry name" value="VALINE--TRNA LIGASE"/>
    <property type="match status" value="1"/>
</dbReference>
<dbReference type="InterPro" id="IPR009080">
    <property type="entry name" value="tRNAsynth_Ia_anticodon-bd"/>
</dbReference>
<keyword evidence="3 9" id="KW-0436">Ligase</keyword>
<dbReference type="InterPro" id="IPR001412">
    <property type="entry name" value="aa-tRNA-synth_I_CS"/>
</dbReference>
<dbReference type="GO" id="GO:0006438">
    <property type="term" value="P:valyl-tRNA aminoacylation"/>
    <property type="evidence" value="ECO:0007669"/>
    <property type="project" value="InterPro"/>
</dbReference>